<dbReference type="Proteomes" id="UP000440978">
    <property type="component" value="Unassembled WGS sequence"/>
</dbReference>
<dbReference type="PANTHER" id="PTHR13914">
    <property type="entry name" value="PROLINE OXIDASE"/>
    <property type="match status" value="1"/>
</dbReference>
<evidence type="ECO:0000256" key="2">
    <source>
        <dbReference type="ARBA" id="ARBA00012695"/>
    </source>
</evidence>
<dbReference type="Gene3D" id="3.20.20.220">
    <property type="match status" value="1"/>
</dbReference>
<comment type="catalytic activity">
    <reaction evidence="8">
        <text>L-proline + a quinone = (S)-1-pyrroline-5-carboxylate + a quinol + H(+)</text>
        <dbReference type="Rhea" id="RHEA:23784"/>
        <dbReference type="ChEBI" id="CHEBI:15378"/>
        <dbReference type="ChEBI" id="CHEBI:17388"/>
        <dbReference type="ChEBI" id="CHEBI:24646"/>
        <dbReference type="ChEBI" id="CHEBI:60039"/>
        <dbReference type="ChEBI" id="CHEBI:132124"/>
        <dbReference type="EC" id="1.5.5.2"/>
    </reaction>
</comment>
<evidence type="ECO:0000256" key="1">
    <source>
        <dbReference type="ARBA" id="ARBA00004739"/>
    </source>
</evidence>
<dbReference type="GO" id="GO:0010133">
    <property type="term" value="P:L-proline catabolic process to L-glutamate"/>
    <property type="evidence" value="ECO:0007669"/>
    <property type="project" value="UniProtKB-UniPathway"/>
</dbReference>
<comment type="cofactor">
    <cofactor evidence="10">
        <name>FAD</name>
        <dbReference type="ChEBI" id="CHEBI:57692"/>
    </cofactor>
    <text evidence="10">Binds 1 FAD per subunit.</text>
</comment>
<keyword evidence="5 10" id="KW-0274">FAD</keyword>
<gene>
    <name evidence="12" type="ORF">GMB86_10380</name>
</gene>
<evidence type="ECO:0000256" key="9">
    <source>
        <dbReference type="PIRSR" id="PIRSR000196-1"/>
    </source>
</evidence>
<dbReference type="InterPro" id="IPR029041">
    <property type="entry name" value="FAD-linked_oxidoreductase-like"/>
</dbReference>
<dbReference type="OrthoDB" id="9773461at2"/>
<feature type="domain" description="Proline dehydrogenase" evidence="11">
    <location>
        <begin position="46"/>
        <end position="296"/>
    </location>
</feature>
<keyword evidence="7" id="KW-0642">Proline metabolism</keyword>
<evidence type="ECO:0000256" key="10">
    <source>
        <dbReference type="PIRSR" id="PIRSR000196-2"/>
    </source>
</evidence>
<dbReference type="EMBL" id="WNHB01000015">
    <property type="protein sequence ID" value="MTT32412.1"/>
    <property type="molecule type" value="Genomic_DNA"/>
</dbReference>
<dbReference type="GO" id="GO:0000166">
    <property type="term" value="F:nucleotide binding"/>
    <property type="evidence" value="ECO:0007669"/>
    <property type="project" value="UniProtKB-KW"/>
</dbReference>
<feature type="binding site" evidence="10">
    <location>
        <position position="162"/>
    </location>
    <ligand>
        <name>FAD</name>
        <dbReference type="ChEBI" id="CHEBI:57692"/>
    </ligand>
</feature>
<protein>
    <recommendedName>
        <fullName evidence="2">proline dehydrogenase</fullName>
        <ecNumber evidence="2">1.5.5.2</ecNumber>
    </recommendedName>
</protein>
<feature type="binding site" evidence="9">
    <location>
        <position position="99"/>
    </location>
    <ligand>
        <name>substrate</name>
    </ligand>
</feature>
<proteinExistence type="predicted"/>
<feature type="binding site" evidence="10">
    <location>
        <begin position="223"/>
        <end position="224"/>
    </location>
    <ligand>
        <name>FAD</name>
        <dbReference type="ChEBI" id="CHEBI:57692"/>
    </ligand>
</feature>
<evidence type="ECO:0000259" key="11">
    <source>
        <dbReference type="Pfam" id="PF01619"/>
    </source>
</evidence>
<comment type="caution">
    <text evidence="12">The sequence shown here is derived from an EMBL/GenBank/DDBJ whole genome shotgun (WGS) entry which is preliminary data.</text>
</comment>
<sequence>MIETISKNFFMSLANNKSLNKAAKKWGLNFGATKVVAGSTIDSAIGAVRHLNNKGIVATLDHLGEFVFTEKEALEATDYCIKTLEAIGLSGVKTGLSIKITQLGLDIDRNFCINNIKRILETAKRHDLFVRIDMEDYSHCQDTIDITKMFHESYQNVGTVIQSYLFRSLDDVKDLKGIPLRIVKGAYKESPEVAYQEKKDIDENYLNLVKEHLLGGTYTAIASHDHILIEKVKQFVQENNIPKNLFEFQMLYGFRRTLWESLVSEGYKMRIYVPFGNDWFGYYMRRLAERPQNVSFAFKGFFSK</sequence>
<dbReference type="RefSeq" id="WP_155219472.1">
    <property type="nucleotide sequence ID" value="NZ_WNHB01000015.1"/>
</dbReference>
<name>A0A6N8CQJ1_9BACI</name>
<dbReference type="GO" id="GO:0004657">
    <property type="term" value="F:proline dehydrogenase activity"/>
    <property type="evidence" value="ECO:0007669"/>
    <property type="project" value="UniProtKB-EC"/>
</dbReference>
<evidence type="ECO:0000313" key="12">
    <source>
        <dbReference type="EMBL" id="MTT32412.1"/>
    </source>
</evidence>
<dbReference type="PANTHER" id="PTHR13914:SF0">
    <property type="entry name" value="PROLINE DEHYDROGENASE 1, MITOCHONDRIAL"/>
    <property type="match status" value="1"/>
</dbReference>
<accession>A0A6N8CQJ1</accession>
<keyword evidence="4 10" id="KW-0547">Nucleotide-binding</keyword>
<evidence type="ECO:0000256" key="3">
    <source>
        <dbReference type="ARBA" id="ARBA00022630"/>
    </source>
</evidence>
<evidence type="ECO:0000256" key="4">
    <source>
        <dbReference type="ARBA" id="ARBA00022741"/>
    </source>
</evidence>
<dbReference type="UniPathway" id="UPA00261">
    <property type="reaction ID" value="UER00373"/>
</dbReference>
<keyword evidence="13" id="KW-1185">Reference proteome</keyword>
<feature type="binding site" evidence="9">
    <location>
        <position position="286"/>
    </location>
    <ligand>
        <name>substrate</name>
    </ligand>
</feature>
<evidence type="ECO:0000256" key="6">
    <source>
        <dbReference type="ARBA" id="ARBA00023002"/>
    </source>
</evidence>
<dbReference type="InterPro" id="IPR008219">
    <property type="entry name" value="PRODH_bac_arc"/>
</dbReference>
<dbReference type="AlphaFoldDB" id="A0A6N8CQJ1"/>
<evidence type="ECO:0000256" key="8">
    <source>
        <dbReference type="ARBA" id="ARBA00048779"/>
    </source>
</evidence>
<reference evidence="12 13" key="1">
    <citation type="submission" date="2019-11" db="EMBL/GenBank/DDBJ databases">
        <title>Terrilactibacillus tamarindus sp. nov. BCM23-1 isolated from bark of Tamarindus indica.</title>
        <authorList>
            <person name="Kingkaew E."/>
            <person name="Tanasupawat S."/>
        </authorList>
    </citation>
    <scope>NUCLEOTIDE SEQUENCE [LARGE SCALE GENOMIC DNA]</scope>
    <source>
        <strain evidence="12 13">BCM23-1</strain>
    </source>
</reference>
<evidence type="ECO:0000256" key="5">
    <source>
        <dbReference type="ARBA" id="ARBA00022827"/>
    </source>
</evidence>
<dbReference type="PIRSF" id="PIRSF000196">
    <property type="entry name" value="Pro_dehydrog"/>
    <property type="match status" value="1"/>
</dbReference>
<feature type="binding site" evidence="10">
    <location>
        <begin position="184"/>
        <end position="186"/>
    </location>
    <ligand>
        <name>FAD</name>
        <dbReference type="ChEBI" id="CHEBI:57692"/>
    </ligand>
</feature>
<keyword evidence="6" id="KW-0560">Oxidoreductase</keyword>
<dbReference type="InterPro" id="IPR002872">
    <property type="entry name" value="Proline_DH_dom"/>
</dbReference>
<evidence type="ECO:0000256" key="7">
    <source>
        <dbReference type="ARBA" id="ARBA00023062"/>
    </source>
</evidence>
<dbReference type="Pfam" id="PF01619">
    <property type="entry name" value="Pro_dh"/>
    <property type="match status" value="1"/>
</dbReference>
<comment type="pathway">
    <text evidence="1">Amino-acid degradation; L-proline degradation into L-glutamate; L-glutamate from L-proline: step 1/2.</text>
</comment>
<organism evidence="12 13">
    <name type="scientific">Terrilactibacillus tamarindi</name>
    <dbReference type="NCBI Taxonomy" id="2599694"/>
    <lineage>
        <taxon>Bacteria</taxon>
        <taxon>Bacillati</taxon>
        <taxon>Bacillota</taxon>
        <taxon>Bacilli</taxon>
        <taxon>Bacillales</taxon>
        <taxon>Bacillaceae</taxon>
        <taxon>Terrilactibacillus</taxon>
    </lineage>
</organism>
<dbReference type="SUPFAM" id="SSF51730">
    <property type="entry name" value="FAD-linked oxidoreductase"/>
    <property type="match status" value="1"/>
</dbReference>
<keyword evidence="3" id="KW-0285">Flavoprotein</keyword>
<feature type="binding site" evidence="10">
    <location>
        <position position="134"/>
    </location>
    <ligand>
        <name>FAD</name>
        <dbReference type="ChEBI" id="CHEBI:57692"/>
    </ligand>
</feature>
<evidence type="ECO:0000313" key="13">
    <source>
        <dbReference type="Proteomes" id="UP000440978"/>
    </source>
</evidence>
<feature type="binding site" evidence="10">
    <location>
        <position position="198"/>
    </location>
    <ligand>
        <name>FAD</name>
        <dbReference type="ChEBI" id="CHEBI:57692"/>
    </ligand>
</feature>
<feature type="binding site" evidence="9">
    <location>
        <position position="285"/>
    </location>
    <ligand>
        <name>substrate</name>
    </ligand>
</feature>
<dbReference type="InterPro" id="IPR015659">
    <property type="entry name" value="Proline_oxidase"/>
</dbReference>
<dbReference type="EC" id="1.5.5.2" evidence="2"/>